<keyword evidence="1" id="KW-0175">Coiled coil</keyword>
<evidence type="ECO:0000313" key="3">
    <source>
        <dbReference type="Proteomes" id="UP000789901"/>
    </source>
</evidence>
<reference evidence="2 3" key="1">
    <citation type="submission" date="2021-06" db="EMBL/GenBank/DDBJ databases">
        <authorList>
            <person name="Kallberg Y."/>
            <person name="Tangrot J."/>
            <person name="Rosling A."/>
        </authorList>
    </citation>
    <scope>NUCLEOTIDE SEQUENCE [LARGE SCALE GENOMIC DNA]</scope>
    <source>
        <strain evidence="2 3">120-4 pot B 10/14</strain>
    </source>
</reference>
<name>A0ABN7XQR3_GIGMA</name>
<dbReference type="Proteomes" id="UP000789901">
    <property type="component" value="Unassembled WGS sequence"/>
</dbReference>
<comment type="caution">
    <text evidence="2">The sequence shown here is derived from an EMBL/GenBank/DDBJ whole genome shotgun (WGS) entry which is preliminary data.</text>
</comment>
<keyword evidence="3" id="KW-1185">Reference proteome</keyword>
<protein>
    <submittedName>
        <fullName evidence="2">21994_t:CDS:1</fullName>
    </submittedName>
</protein>
<proteinExistence type="predicted"/>
<feature type="non-terminal residue" evidence="2">
    <location>
        <position position="1"/>
    </location>
</feature>
<organism evidence="2 3">
    <name type="scientific">Gigaspora margarita</name>
    <dbReference type="NCBI Taxonomy" id="4874"/>
    <lineage>
        <taxon>Eukaryota</taxon>
        <taxon>Fungi</taxon>
        <taxon>Fungi incertae sedis</taxon>
        <taxon>Mucoromycota</taxon>
        <taxon>Glomeromycotina</taxon>
        <taxon>Glomeromycetes</taxon>
        <taxon>Diversisporales</taxon>
        <taxon>Gigasporaceae</taxon>
        <taxon>Gigaspora</taxon>
    </lineage>
</organism>
<accession>A0ABN7XQR3</accession>
<gene>
    <name evidence="2" type="ORF">GMARGA_LOCUS45467</name>
</gene>
<evidence type="ECO:0000256" key="1">
    <source>
        <dbReference type="SAM" id="Coils"/>
    </source>
</evidence>
<evidence type="ECO:0000313" key="2">
    <source>
        <dbReference type="EMBL" id="CAG8856646.1"/>
    </source>
</evidence>
<dbReference type="EMBL" id="CAJVQB010162225">
    <property type="protein sequence ID" value="CAG8856646.1"/>
    <property type="molecule type" value="Genomic_DNA"/>
</dbReference>
<sequence length="166" mass="19805">PYFVELNTLQNELEKYTICEKHYNQIVAKDNYLNYLKDESLSYPRKQSHNFNTLDNTQMESLTTIDIGIQVEINNNNDLLMQIETLKNSLNTLVADHAKQVQIIEIKNNKIFELEHKYENLKKQIANFNISLDLYRNQIESLANEKNKLESENKYLKEQWNKRYNT</sequence>
<feature type="coiled-coil region" evidence="1">
    <location>
        <begin position="104"/>
        <end position="159"/>
    </location>
</feature>